<gene>
    <name evidence="1" type="ORF">CITCOLO1_LOCUS733</name>
</gene>
<keyword evidence="2" id="KW-1185">Reference proteome</keyword>
<name>A0ABP0XP41_9ROSI</name>
<evidence type="ECO:0000313" key="2">
    <source>
        <dbReference type="Proteomes" id="UP001642487"/>
    </source>
</evidence>
<protein>
    <submittedName>
        <fullName evidence="1">Uncharacterized protein</fullName>
    </submittedName>
</protein>
<organism evidence="1 2">
    <name type="scientific">Citrullus colocynthis</name>
    <name type="common">colocynth</name>
    <dbReference type="NCBI Taxonomy" id="252529"/>
    <lineage>
        <taxon>Eukaryota</taxon>
        <taxon>Viridiplantae</taxon>
        <taxon>Streptophyta</taxon>
        <taxon>Embryophyta</taxon>
        <taxon>Tracheophyta</taxon>
        <taxon>Spermatophyta</taxon>
        <taxon>Magnoliopsida</taxon>
        <taxon>eudicotyledons</taxon>
        <taxon>Gunneridae</taxon>
        <taxon>Pentapetalae</taxon>
        <taxon>rosids</taxon>
        <taxon>fabids</taxon>
        <taxon>Cucurbitales</taxon>
        <taxon>Cucurbitaceae</taxon>
        <taxon>Benincaseae</taxon>
        <taxon>Citrullus</taxon>
    </lineage>
</organism>
<reference evidence="1 2" key="1">
    <citation type="submission" date="2024-03" db="EMBL/GenBank/DDBJ databases">
        <authorList>
            <person name="Gkanogiannis A."/>
            <person name="Becerra Lopez-Lavalle L."/>
        </authorList>
    </citation>
    <scope>NUCLEOTIDE SEQUENCE [LARGE SCALE GENOMIC DNA]</scope>
</reference>
<sequence length="107" mass="11949">KRQKCYCRKASSRGLPLKLVQNVWGITIDATTHREARSVGQFAAIGRWFVARGKPFAVRGSFTSSSSTVAHLIVGRAHLESRSPLLVWLGCCRRCRCWTDLFGSNNP</sequence>
<evidence type="ECO:0000313" key="1">
    <source>
        <dbReference type="EMBL" id="CAK9309191.1"/>
    </source>
</evidence>
<accession>A0ABP0XP41</accession>
<proteinExistence type="predicted"/>
<dbReference type="EMBL" id="OZ021735">
    <property type="protein sequence ID" value="CAK9309191.1"/>
    <property type="molecule type" value="Genomic_DNA"/>
</dbReference>
<dbReference type="Proteomes" id="UP001642487">
    <property type="component" value="Chromosome 1"/>
</dbReference>
<feature type="non-terminal residue" evidence="1">
    <location>
        <position position="1"/>
    </location>
</feature>